<dbReference type="InterPro" id="IPR027417">
    <property type="entry name" value="P-loop_NTPase"/>
</dbReference>
<dbReference type="EC" id="2.7.7.7" evidence="1"/>
<gene>
    <name evidence="1" type="ORF">MNB_SV-15-164</name>
</gene>
<keyword evidence="1" id="KW-0808">Transferase</keyword>
<proteinExistence type="predicted"/>
<dbReference type="GO" id="GO:0003887">
    <property type="term" value="F:DNA-directed DNA polymerase activity"/>
    <property type="evidence" value="ECO:0007669"/>
    <property type="project" value="UniProtKB-EC"/>
</dbReference>
<reference evidence="1" key="1">
    <citation type="submission" date="2016-10" db="EMBL/GenBank/DDBJ databases">
        <authorList>
            <person name="de Groot N.N."/>
        </authorList>
    </citation>
    <scope>NUCLEOTIDE SEQUENCE</scope>
</reference>
<evidence type="ECO:0000313" key="1">
    <source>
        <dbReference type="EMBL" id="SHO81617.1"/>
    </source>
</evidence>
<dbReference type="AlphaFoldDB" id="A0A1W1EL96"/>
<dbReference type="EMBL" id="FRYL01000044">
    <property type="protein sequence ID" value="SHO81617.1"/>
    <property type="molecule type" value="Genomic_DNA"/>
</dbReference>
<dbReference type="SUPFAM" id="SSF52540">
    <property type="entry name" value="P-loop containing nucleoside triphosphate hydrolases"/>
    <property type="match status" value="1"/>
</dbReference>
<protein>
    <submittedName>
        <fullName evidence="1">DNA polymerase III delta prime subunit</fullName>
        <ecNumber evidence="1">2.7.7.7</ecNumber>
    </submittedName>
</protein>
<keyword evidence="1" id="KW-0548">Nucleotidyltransferase</keyword>
<sequence length="203" mass="23174">MKLNNQIIITNNINAIIEKLESLVVDEEIIKIVNEKSFLVEDTKEAIRKAYITSSNKTIIILASKSFSEVVQNRLLKVIEEPPPNKEFIIIASSKSSILPTIKSRLPLYTLNSKIEEEPFELNLSKLNLKDSYEFIKLHQRTNSYDAKKILERLLKEAINSRAYNLDKSILKLFENGYKALDVGSPTPFVLTTLILKLLAKKI</sequence>
<accession>A0A1W1EL96</accession>
<dbReference type="NCBIfam" id="NF006296">
    <property type="entry name" value="PRK08485.1"/>
    <property type="match status" value="1"/>
</dbReference>
<dbReference type="Gene3D" id="3.40.50.300">
    <property type="entry name" value="P-loop containing nucleotide triphosphate hydrolases"/>
    <property type="match status" value="1"/>
</dbReference>
<dbReference type="Pfam" id="PF13177">
    <property type="entry name" value="DNA_pol3_delta2"/>
    <property type="match status" value="1"/>
</dbReference>
<organism evidence="1">
    <name type="scientific">hydrothermal vent metagenome</name>
    <dbReference type="NCBI Taxonomy" id="652676"/>
    <lineage>
        <taxon>unclassified sequences</taxon>
        <taxon>metagenomes</taxon>
        <taxon>ecological metagenomes</taxon>
    </lineage>
</organism>
<name>A0A1W1EL96_9ZZZZ</name>